<evidence type="ECO:0008006" key="3">
    <source>
        <dbReference type="Google" id="ProtNLM"/>
    </source>
</evidence>
<gene>
    <name evidence="1" type="ORF">NCTC13043_02118</name>
</gene>
<evidence type="ECO:0000313" key="1">
    <source>
        <dbReference type="EMBL" id="SUC37628.1"/>
    </source>
</evidence>
<dbReference type="GeneID" id="78571756"/>
<dbReference type="EMBL" id="UGTP01000002">
    <property type="protein sequence ID" value="SUC37628.1"/>
    <property type="molecule type" value="Genomic_DNA"/>
</dbReference>
<accession>A0A379G9D2</accession>
<dbReference type="SUPFAM" id="SSF56059">
    <property type="entry name" value="Glutathione synthetase ATP-binding domain-like"/>
    <property type="match status" value="1"/>
</dbReference>
<dbReference type="AlphaFoldDB" id="A0A379G9D2"/>
<dbReference type="RefSeq" id="WP_115084035.1">
    <property type="nucleotide sequence ID" value="NZ_CAUPCI010000017.1"/>
</dbReference>
<organism evidence="1 2">
    <name type="scientific">Prevotella pallens</name>
    <dbReference type="NCBI Taxonomy" id="60133"/>
    <lineage>
        <taxon>Bacteria</taxon>
        <taxon>Pseudomonadati</taxon>
        <taxon>Bacteroidota</taxon>
        <taxon>Bacteroidia</taxon>
        <taxon>Bacteroidales</taxon>
        <taxon>Prevotellaceae</taxon>
        <taxon>Prevotella</taxon>
    </lineage>
</organism>
<reference evidence="1 2" key="1">
    <citation type="submission" date="2018-06" db="EMBL/GenBank/DDBJ databases">
        <authorList>
            <consortium name="Pathogen Informatics"/>
            <person name="Doyle S."/>
        </authorList>
    </citation>
    <scope>NUCLEOTIDE SEQUENCE [LARGE SCALE GENOMIC DNA]</scope>
    <source>
        <strain evidence="1 2">NCTC13043</strain>
    </source>
</reference>
<sequence length="262" mass="29494">MQTIAIQRDTRFSPHSVEKDYDILAAVAQPLNAKIIAENNLKAHHLAEANIILNMGRLPHTLQMIEKYAAQKCVVNPTNGIRNCQRSLITKLMRNANIPIPPQEGNKGYWLKRGDEAAQSENDIIYCANKKQLQQAKTAFSKRGITNTVVQAHVEGDLVKFYGVNNTHFFRYYYPTDDGITKFADEQHNGTAHHFPFQWKALEATANHIATLANTPVYGGDAIVTAEGTFYIIDFNDWPSFSRCKNEAAKAINLYVAMQLKI</sequence>
<dbReference type="Proteomes" id="UP000254235">
    <property type="component" value="Unassembled WGS sequence"/>
</dbReference>
<name>A0A379G9D2_9BACT</name>
<evidence type="ECO:0000313" key="2">
    <source>
        <dbReference type="Proteomes" id="UP000254235"/>
    </source>
</evidence>
<proteinExistence type="predicted"/>
<dbReference type="OrthoDB" id="9799627at2"/>
<protein>
    <recommendedName>
        <fullName evidence="3">Glutathione synthase/Ribosomal protein S6 modification enzyme (Glutaminyl transferase)</fullName>
    </recommendedName>
</protein>